<name>A0A146KR73_LYGHE</name>
<organism evidence="1">
    <name type="scientific">Lygus hesperus</name>
    <name type="common">Western plant bug</name>
    <dbReference type="NCBI Taxonomy" id="30085"/>
    <lineage>
        <taxon>Eukaryota</taxon>
        <taxon>Metazoa</taxon>
        <taxon>Ecdysozoa</taxon>
        <taxon>Arthropoda</taxon>
        <taxon>Hexapoda</taxon>
        <taxon>Insecta</taxon>
        <taxon>Pterygota</taxon>
        <taxon>Neoptera</taxon>
        <taxon>Paraneoptera</taxon>
        <taxon>Hemiptera</taxon>
        <taxon>Heteroptera</taxon>
        <taxon>Panheteroptera</taxon>
        <taxon>Cimicomorpha</taxon>
        <taxon>Miridae</taxon>
        <taxon>Mirini</taxon>
        <taxon>Lygus</taxon>
    </lineage>
</organism>
<proteinExistence type="predicted"/>
<sequence>FFLDSFSILFKENIFFYEIYFFMLKMYNFKDNGITMKVGGKFLRRSAVENEAGLLRSARSRWEKHIAVAFIVIPSPCQKRFQLAVGDSSHLVDKHLADAGSGPERNRTFWHRH</sequence>
<reference evidence="1" key="1">
    <citation type="journal article" date="2016" name="Gigascience">
        <title>De novo construction of an expanded transcriptome assembly for the western tarnished plant bug, Lygus hesperus.</title>
        <authorList>
            <person name="Tassone E.E."/>
            <person name="Geib S.M."/>
            <person name="Hall B."/>
            <person name="Fabrick J.A."/>
            <person name="Brent C.S."/>
            <person name="Hull J.J."/>
        </authorList>
    </citation>
    <scope>NUCLEOTIDE SEQUENCE</scope>
</reference>
<evidence type="ECO:0000313" key="1">
    <source>
        <dbReference type="EMBL" id="JAP98154.1"/>
    </source>
</evidence>
<protein>
    <submittedName>
        <fullName evidence="1">Uncharacterized protein</fullName>
    </submittedName>
</protein>
<feature type="non-terminal residue" evidence="1">
    <location>
        <position position="1"/>
    </location>
</feature>
<accession>A0A146KR73</accession>
<dbReference type="AlphaFoldDB" id="A0A146KR73"/>
<dbReference type="EMBL" id="GDHC01020474">
    <property type="protein sequence ID" value="JAP98154.1"/>
    <property type="molecule type" value="Transcribed_RNA"/>
</dbReference>
<gene>
    <name evidence="1" type="ORF">g.26898</name>
</gene>